<protein>
    <recommendedName>
        <fullName evidence="8">Nuclear export protein</fullName>
        <shortName evidence="8">NEP</shortName>
    </recommendedName>
    <alternativeName>
        <fullName evidence="8">Non-structural protein 2</fullName>
        <shortName evidence="8">NS2</shortName>
    </alternativeName>
</protein>
<dbReference type="InterPro" id="IPR000968">
    <property type="entry name" value="Flu_NS2"/>
</dbReference>
<evidence type="ECO:0000256" key="1">
    <source>
        <dbReference type="ARBA" id="ARBA00010673"/>
    </source>
</evidence>
<reference evidence="10" key="1">
    <citation type="submission" date="2015-04" db="EMBL/GenBank/DDBJ databases">
        <title>Genetic and antigenic characterization of avian influenza viruses isolated from ducks.</title>
        <authorList>
            <person name="Kida H."/>
            <person name="Sakoda Y."/>
            <person name="Okamatsu M."/>
            <person name="Matsuno K."/>
            <person name="Masani K."/>
        </authorList>
    </citation>
    <scope>NUCLEOTIDE SEQUENCE [LARGE SCALE GENOMIC DNA]</scope>
    <source>
        <strain evidence="10">A/duck/Hokkaido/W280/2014</strain>
    </source>
</reference>
<evidence type="ECO:0000256" key="8">
    <source>
        <dbReference type="HAMAP-Rule" id="MF_04067"/>
    </source>
</evidence>
<evidence type="ECO:0000256" key="4">
    <source>
        <dbReference type="ARBA" id="ARBA00022581"/>
    </source>
</evidence>
<feature type="short sequence motif" description="Nuclear export signal" evidence="8">
    <location>
        <begin position="90"/>
        <end position="99"/>
    </location>
</feature>
<evidence type="ECO:0000256" key="2">
    <source>
        <dbReference type="ARBA" id="ARBA00022448"/>
    </source>
</evidence>
<keyword evidence="5 8" id="KW-0946">Virion</keyword>
<dbReference type="Gene3D" id="1.10.287.230">
    <property type="match status" value="1"/>
</dbReference>
<evidence type="ECO:0000256" key="3">
    <source>
        <dbReference type="ARBA" id="ARBA00022562"/>
    </source>
</evidence>
<dbReference type="Proteomes" id="UP000121886">
    <property type="component" value="Genome"/>
</dbReference>
<comment type="subcellular location">
    <subcellularLocation>
        <location evidence="8 9">Virion</location>
    </subcellularLocation>
    <subcellularLocation>
        <location evidence="8 9">Host nucleus</location>
    </subcellularLocation>
</comment>
<gene>
    <name evidence="10" type="primary">NS2</name>
    <name evidence="8 9" type="synonym">NS</name>
</gene>
<dbReference type="Gene3D" id="1.10.287.10">
    <property type="entry name" value="S15/NS1, RNA-binding"/>
    <property type="match status" value="1"/>
</dbReference>
<comment type="function">
    <text evidence="8 9">Mediates the nuclear export of encapsidated genomic RNAs (ribonucleoproteins, RNPs). Acts as an adapter between viral RNPs complexes and the nuclear export machinery of the cell. Possesses no intrinsic RNA-binding activity, but includes a C-terminal M1-binding domain. This domain is believed to allow recognition of RNPs bound to the protein M1. Since protein M1 is not available in large quantities before late stages of infection, such an indirect recognition mechanism probably ensures that genomic RNPs are not exported from the host nucleus until sufficient quantities of viral mRNA and progeny genomic RNA have been synthesized. Furthermore, the RNPs enter the host cytoplasm only when associated with the M1 protein that is necessary to guide them to the plasma membrane. May down-regulate viral RNA synthesis when overproduced.</text>
</comment>
<keyword evidence="4 8" id="KW-0945">Host-virus interaction</keyword>
<keyword evidence="3 8" id="KW-1048">Host nucleus</keyword>
<accession>A0A0F7QIY1</accession>
<proteinExistence type="inferred from homology"/>
<dbReference type="Pfam" id="PF00601">
    <property type="entry name" value="Flu_NS2"/>
    <property type="match status" value="1"/>
</dbReference>
<sequence length="126" mass="15056">MDSNTVSSFQYLLFQDILMRMSKMQLGSSSEDLNGMITQFESLKLYRDSLGEAVMRMGDLYSLQNRNGKWREQLSQKFEEIRWLIEEVRHRLKITENSFEQITFMQALQLLLEVEQEIRTFSFQLI</sequence>
<comment type="subunit">
    <text evidence="9">Binds M1 protein. May interact with host nucleoporin RAB/HRB and exportin XPO1/CRM1.</text>
</comment>
<organism evidence="10">
    <name type="scientific">Influenza A virus</name>
    <name type="common">A/duck/Hokkaido/W280/2014(H5N3)</name>
    <dbReference type="NCBI Taxonomy" id="1594715"/>
    <lineage>
        <taxon>Viruses</taxon>
        <taxon>Riboviria</taxon>
        <taxon>Orthornavirae</taxon>
        <taxon>Negarnaviricota</taxon>
        <taxon>Polyploviricotina</taxon>
        <taxon>Insthoviricetes</taxon>
        <taxon>Articulavirales</taxon>
        <taxon>Orthomyxoviridae</taxon>
        <taxon>Alphainfluenzavirus</taxon>
        <taxon>Alphainfluenzavirus influenzae</taxon>
        <taxon>Influenza A virus</taxon>
    </lineage>
</organism>
<comment type="similarity">
    <text evidence="1 8 9">Belongs to the influenza viruses NEP family.</text>
</comment>
<dbReference type="SUPFAM" id="SSF101156">
    <property type="entry name" value="Nonstructural protein ns2, Nep, M1-binding domain"/>
    <property type="match status" value="1"/>
</dbReference>
<dbReference type="EMBL" id="LC042061">
    <property type="protein sequence ID" value="BAR64447.1"/>
    <property type="molecule type" value="Viral_cRNA"/>
</dbReference>
<dbReference type="HAMAP" id="MF_04067">
    <property type="entry name" value="INFV_NEP"/>
    <property type="match status" value="1"/>
</dbReference>
<comment type="subunit">
    <text evidence="8">Interacts with protein M1. May interact with host nucleoporin RAB/HRB and exportin XPO1/CRM1.</text>
</comment>
<comment type="subunit">
    <text evidence="7">Binds M1 protein. May interact with human nucleoporin RAB/HRB and exportin XPO1/CRM1.</text>
</comment>
<evidence type="ECO:0000256" key="6">
    <source>
        <dbReference type="ARBA" id="ARBA00024714"/>
    </source>
</evidence>
<dbReference type="GO" id="GO:0039675">
    <property type="term" value="P:exit of virus from host cell nucleus through nuclear pore"/>
    <property type="evidence" value="ECO:0007669"/>
    <property type="project" value="UniProtKB-UniRule"/>
</dbReference>
<evidence type="ECO:0000256" key="5">
    <source>
        <dbReference type="ARBA" id="ARBA00022844"/>
    </source>
</evidence>
<evidence type="ECO:0000256" key="9">
    <source>
        <dbReference type="RuleBase" id="RU362104"/>
    </source>
</evidence>
<evidence type="ECO:0000256" key="7">
    <source>
        <dbReference type="ARBA" id="ARBA00026037"/>
    </source>
</evidence>
<dbReference type="GO" id="GO:0044423">
    <property type="term" value="C:virion component"/>
    <property type="evidence" value="ECO:0007669"/>
    <property type="project" value="UniProtKB-UniRule"/>
</dbReference>
<evidence type="ECO:0000313" key="10">
    <source>
        <dbReference type="EMBL" id="BAR64447.1"/>
    </source>
</evidence>
<name>A0A0F7QIY1_9INFA</name>
<comment type="function">
    <text evidence="6">Mediates the nuclear export of encapsidated genomic RNAs (ribonucleoproteins, RNPs). Acts as an adapter between viral RNPs complexes and the nuclear export machinery of the cell. Possesses no intrinsic RNA-binding activity, but includes a C-terminal M1-binding domain. This domain is believed to allow recognition of RNPs to which the M1 protein is bound. Because the M1 protein is not available in large quantities until the later stages of infection, such an indirect recognition mechanism probably ensures that genomic RNPs are not exported from the nucleus before sufficient quantities of viral mRNA and progeny genomic RNA have been synthesized. Furthermore, the RNPs enters the cytoplasm only when they have associated with the M1 protein that is necessary to guide them to the plasma membrane. May down-regulate viral RNA synthesis when overproduced.</text>
</comment>
<dbReference type="GO" id="GO:0042025">
    <property type="term" value="C:host cell nucleus"/>
    <property type="evidence" value="ECO:0007669"/>
    <property type="project" value="UniProtKB-SubCell"/>
</dbReference>
<feature type="short sequence motif" description="Nuclear export signal" evidence="8">
    <location>
        <begin position="17"/>
        <end position="26"/>
    </location>
</feature>
<keyword evidence="2 8" id="KW-0813">Transport</keyword>